<reference evidence="7 8" key="1">
    <citation type="submission" date="2018-10" db="EMBL/GenBank/DDBJ databases">
        <title>Thermophilic Lithotrophy and Phototrophy in an Intertidal, Iron-rich, Geothermal Spring.</title>
        <authorList>
            <person name="Ward L.M."/>
            <person name="Idei A."/>
            <person name="Nakagawa M."/>
            <person name="Ueno Y."/>
            <person name="Fischer W."/>
            <person name="Mcglynn S.E."/>
        </authorList>
    </citation>
    <scope>NUCLEOTIDE SEQUENCE [LARGE SCALE GENOMIC DNA]</scope>
    <source>
        <strain evidence="7">J137</strain>
    </source>
</reference>
<evidence type="ECO:0000256" key="5">
    <source>
        <dbReference type="SAM" id="Phobius"/>
    </source>
</evidence>
<keyword evidence="4 5" id="KW-0472">Membrane</keyword>
<sequence length="117" mass="13884">MYCRSNYHFGSTYYSSILLYNTSMDKLKRFIKQFWYVLLLIIYIISPVDLVPEIIFGFIGYLDDFAVFVALSILLALLYATKIINDTDSFKDKAFLEHKKRKVDFEYEDAKFTEIKD</sequence>
<comment type="subcellular location">
    <subcellularLocation>
        <location evidence="1">Endomembrane system</location>
        <topology evidence="1">Multi-pass membrane protein</topology>
    </subcellularLocation>
</comment>
<comment type="caution">
    <text evidence="7">The sequence shown here is derived from an EMBL/GenBank/DDBJ whole genome shotgun (WGS) entry which is preliminary data.</text>
</comment>
<keyword evidence="3 5" id="KW-1133">Transmembrane helix</keyword>
<keyword evidence="2 5" id="KW-0812">Transmembrane</keyword>
<dbReference type="EMBL" id="RFKV01000085">
    <property type="protein sequence ID" value="RMD76891.1"/>
    <property type="molecule type" value="Genomic_DNA"/>
</dbReference>
<evidence type="ECO:0000256" key="2">
    <source>
        <dbReference type="ARBA" id="ARBA00022692"/>
    </source>
</evidence>
<protein>
    <submittedName>
        <fullName evidence="7">DUF1232 domain-containing protein</fullName>
    </submittedName>
</protein>
<proteinExistence type="predicted"/>
<evidence type="ECO:0000313" key="8">
    <source>
        <dbReference type="Proteomes" id="UP000269410"/>
    </source>
</evidence>
<dbReference type="GO" id="GO:0012505">
    <property type="term" value="C:endomembrane system"/>
    <property type="evidence" value="ECO:0007669"/>
    <property type="project" value="UniProtKB-SubCell"/>
</dbReference>
<gene>
    <name evidence="7" type="ORF">D6810_02660</name>
</gene>
<organism evidence="7 8">
    <name type="scientific">Candidatus Dojkabacteria bacterium</name>
    <dbReference type="NCBI Taxonomy" id="2099670"/>
    <lineage>
        <taxon>Bacteria</taxon>
        <taxon>Candidatus Dojkabacteria</taxon>
    </lineage>
</organism>
<evidence type="ECO:0000256" key="3">
    <source>
        <dbReference type="ARBA" id="ARBA00022989"/>
    </source>
</evidence>
<dbReference type="Pfam" id="PF06803">
    <property type="entry name" value="DUF1232"/>
    <property type="match status" value="1"/>
</dbReference>
<evidence type="ECO:0000256" key="1">
    <source>
        <dbReference type="ARBA" id="ARBA00004127"/>
    </source>
</evidence>
<accession>A0A3M0Z1I2</accession>
<dbReference type="Proteomes" id="UP000269410">
    <property type="component" value="Unassembled WGS sequence"/>
</dbReference>
<feature type="transmembrane region" description="Helical" evidence="5">
    <location>
        <begin position="65"/>
        <end position="84"/>
    </location>
</feature>
<dbReference type="AlphaFoldDB" id="A0A3M0Z1I2"/>
<evidence type="ECO:0000313" key="7">
    <source>
        <dbReference type="EMBL" id="RMD76891.1"/>
    </source>
</evidence>
<feature type="transmembrane region" description="Helical" evidence="5">
    <location>
        <begin position="34"/>
        <end position="59"/>
    </location>
</feature>
<feature type="domain" description="DUF1232" evidence="6">
    <location>
        <begin position="35"/>
        <end position="69"/>
    </location>
</feature>
<evidence type="ECO:0000256" key="4">
    <source>
        <dbReference type="ARBA" id="ARBA00023136"/>
    </source>
</evidence>
<evidence type="ECO:0000259" key="6">
    <source>
        <dbReference type="Pfam" id="PF06803"/>
    </source>
</evidence>
<name>A0A3M0Z1I2_9BACT</name>
<dbReference type="InterPro" id="IPR010652">
    <property type="entry name" value="DUF1232"/>
</dbReference>